<evidence type="ECO:0000256" key="2">
    <source>
        <dbReference type="ARBA" id="ARBA00022448"/>
    </source>
</evidence>
<reference evidence="8 9" key="1">
    <citation type="submission" date="2018-04" db="EMBL/GenBank/DDBJ databases">
        <title>Chitinophaga fuyangensis sp. nov., isolated from soil in a chemical factory.</title>
        <authorList>
            <person name="Chen K."/>
        </authorList>
    </citation>
    <scope>NUCLEOTIDE SEQUENCE [LARGE SCALE GENOMIC DNA]</scope>
    <source>
        <strain evidence="8 9">LY-1</strain>
    </source>
</reference>
<dbReference type="GO" id="GO:0015385">
    <property type="term" value="F:sodium:proton antiporter activity"/>
    <property type="evidence" value="ECO:0007669"/>
    <property type="project" value="TreeGrafter"/>
</dbReference>
<evidence type="ECO:0000259" key="7">
    <source>
        <dbReference type="PROSITE" id="PS50850"/>
    </source>
</evidence>
<feature type="domain" description="Major facilitator superfamily (MFS) profile" evidence="7">
    <location>
        <begin position="15"/>
        <end position="397"/>
    </location>
</feature>
<dbReference type="AlphaFoldDB" id="A0A2T7BNV2"/>
<dbReference type="InterPro" id="IPR036259">
    <property type="entry name" value="MFS_trans_sf"/>
</dbReference>
<feature type="transmembrane region" description="Helical" evidence="6">
    <location>
        <begin position="283"/>
        <end position="301"/>
    </location>
</feature>
<dbReference type="PANTHER" id="PTHR23502:SF132">
    <property type="entry name" value="POLYAMINE TRANSPORTER 2-RELATED"/>
    <property type="match status" value="1"/>
</dbReference>
<proteinExistence type="predicted"/>
<keyword evidence="4 6" id="KW-1133">Transmembrane helix</keyword>
<dbReference type="RefSeq" id="WP_108685984.1">
    <property type="nucleotide sequence ID" value="NZ_QCYK01000001.1"/>
</dbReference>
<protein>
    <submittedName>
        <fullName evidence="8">MFS transporter</fullName>
    </submittedName>
</protein>
<feature type="transmembrane region" description="Helical" evidence="6">
    <location>
        <begin position="340"/>
        <end position="363"/>
    </location>
</feature>
<dbReference type="PROSITE" id="PS50850">
    <property type="entry name" value="MFS"/>
    <property type="match status" value="1"/>
</dbReference>
<evidence type="ECO:0000256" key="3">
    <source>
        <dbReference type="ARBA" id="ARBA00022692"/>
    </source>
</evidence>
<feature type="transmembrane region" description="Helical" evidence="6">
    <location>
        <begin position="139"/>
        <end position="158"/>
    </location>
</feature>
<dbReference type="EMBL" id="QCYK01000001">
    <property type="protein sequence ID" value="PUZ29346.1"/>
    <property type="molecule type" value="Genomic_DNA"/>
</dbReference>
<gene>
    <name evidence="8" type="ORF">DCC81_07780</name>
</gene>
<feature type="transmembrane region" description="Helical" evidence="6">
    <location>
        <begin position="110"/>
        <end position="127"/>
    </location>
</feature>
<keyword evidence="2" id="KW-0813">Transport</keyword>
<evidence type="ECO:0000256" key="5">
    <source>
        <dbReference type="ARBA" id="ARBA00023136"/>
    </source>
</evidence>
<evidence type="ECO:0000313" key="8">
    <source>
        <dbReference type="EMBL" id="PUZ29346.1"/>
    </source>
</evidence>
<dbReference type="Proteomes" id="UP000244450">
    <property type="component" value="Unassembled WGS sequence"/>
</dbReference>
<feature type="transmembrane region" description="Helical" evidence="6">
    <location>
        <begin position="375"/>
        <end position="395"/>
    </location>
</feature>
<dbReference type="InterPro" id="IPR011701">
    <property type="entry name" value="MFS"/>
</dbReference>
<feature type="transmembrane region" description="Helical" evidence="6">
    <location>
        <begin position="254"/>
        <end position="271"/>
    </location>
</feature>
<feature type="transmembrane region" description="Helical" evidence="6">
    <location>
        <begin position="220"/>
        <end position="242"/>
    </location>
</feature>
<dbReference type="Pfam" id="PF07690">
    <property type="entry name" value="MFS_1"/>
    <property type="match status" value="1"/>
</dbReference>
<dbReference type="Gene3D" id="1.20.1720.10">
    <property type="entry name" value="Multidrug resistance protein D"/>
    <property type="match status" value="1"/>
</dbReference>
<feature type="transmembrane region" description="Helical" evidence="6">
    <location>
        <begin position="170"/>
        <end position="188"/>
    </location>
</feature>
<dbReference type="SUPFAM" id="SSF103473">
    <property type="entry name" value="MFS general substrate transporter"/>
    <property type="match status" value="1"/>
</dbReference>
<evidence type="ECO:0000256" key="4">
    <source>
        <dbReference type="ARBA" id="ARBA00022989"/>
    </source>
</evidence>
<sequence length="404" mass="44768">MNAPKRFKEEHKTIATLLAFALIPLSGFAIDIYIPSLPSMAADMGVSNIQVQLTISIFLISYGLSQLFVGSLVDSFGRFRLSMWGLALFALASLVIANTHNIYVVYGMRAIHGLTVALVVVAKRAFFVDEYKGEKLTHYLSIFTIIWSTGPILAPFLGGHLQTVWGWQSNFYFLAGFATVIGVLEYIYSGETLKIFAPFKLAAILDTYARMVRTASFTMGVLMLGVSYSMVMIYNMTGAFIIQHHFNGSPVMSGNASLILGMAWMTGGFIGKATIHYPFFEKLVYNLGIQILLVIAMIVSIHYMENLYTMIGFAFLIHVTAGFTYTNYFSYCLSKFPENAGIASGLCGGINYMVVSLMSYLIVTGLPAKDERNLGFSYAMLIFLAALIMFGVYRFNKRKLVVTP</sequence>
<feature type="transmembrane region" description="Helical" evidence="6">
    <location>
        <begin position="307"/>
        <end position="328"/>
    </location>
</feature>
<keyword evidence="5 6" id="KW-0472">Membrane</keyword>
<evidence type="ECO:0000256" key="1">
    <source>
        <dbReference type="ARBA" id="ARBA00004141"/>
    </source>
</evidence>
<feature type="transmembrane region" description="Helical" evidence="6">
    <location>
        <begin position="85"/>
        <end position="104"/>
    </location>
</feature>
<keyword evidence="3 6" id="KW-0812">Transmembrane</keyword>
<dbReference type="GO" id="GO:1990961">
    <property type="term" value="P:xenobiotic detoxification by transmembrane export across the plasma membrane"/>
    <property type="evidence" value="ECO:0007669"/>
    <property type="project" value="TreeGrafter"/>
</dbReference>
<comment type="subcellular location">
    <subcellularLocation>
        <location evidence="1">Membrane</location>
        <topology evidence="1">Multi-pass membrane protein</topology>
    </subcellularLocation>
</comment>
<dbReference type="GO" id="GO:0005886">
    <property type="term" value="C:plasma membrane"/>
    <property type="evidence" value="ECO:0007669"/>
    <property type="project" value="TreeGrafter"/>
</dbReference>
<dbReference type="PANTHER" id="PTHR23502">
    <property type="entry name" value="MAJOR FACILITATOR SUPERFAMILY"/>
    <property type="match status" value="1"/>
</dbReference>
<feature type="transmembrane region" description="Helical" evidence="6">
    <location>
        <begin position="53"/>
        <end position="73"/>
    </location>
</feature>
<dbReference type="OrthoDB" id="9814303at2"/>
<accession>A0A2T7BNV2</accession>
<evidence type="ECO:0000256" key="6">
    <source>
        <dbReference type="SAM" id="Phobius"/>
    </source>
</evidence>
<name>A0A2T7BNV2_9BACT</name>
<comment type="caution">
    <text evidence="8">The sequence shown here is derived from an EMBL/GenBank/DDBJ whole genome shotgun (WGS) entry which is preliminary data.</text>
</comment>
<dbReference type="InterPro" id="IPR020846">
    <property type="entry name" value="MFS_dom"/>
</dbReference>
<organism evidence="8 9">
    <name type="scientific">Chitinophaga parva</name>
    <dbReference type="NCBI Taxonomy" id="2169414"/>
    <lineage>
        <taxon>Bacteria</taxon>
        <taxon>Pseudomonadati</taxon>
        <taxon>Bacteroidota</taxon>
        <taxon>Chitinophagia</taxon>
        <taxon>Chitinophagales</taxon>
        <taxon>Chitinophagaceae</taxon>
        <taxon>Chitinophaga</taxon>
    </lineage>
</organism>
<evidence type="ECO:0000313" key="9">
    <source>
        <dbReference type="Proteomes" id="UP000244450"/>
    </source>
</evidence>
<keyword evidence="9" id="KW-1185">Reference proteome</keyword>